<dbReference type="AlphaFoldDB" id="A0A8X6VBD0"/>
<name>A0A8X6VBD0_TRICX</name>
<gene>
    <name evidence="2" type="ORF">TNCV_259661</name>
</gene>
<organism evidence="2 3">
    <name type="scientific">Trichonephila clavipes</name>
    <name type="common">Golden silk orbweaver</name>
    <name type="synonym">Nephila clavipes</name>
    <dbReference type="NCBI Taxonomy" id="2585209"/>
    <lineage>
        <taxon>Eukaryota</taxon>
        <taxon>Metazoa</taxon>
        <taxon>Ecdysozoa</taxon>
        <taxon>Arthropoda</taxon>
        <taxon>Chelicerata</taxon>
        <taxon>Arachnida</taxon>
        <taxon>Araneae</taxon>
        <taxon>Araneomorphae</taxon>
        <taxon>Entelegynae</taxon>
        <taxon>Araneoidea</taxon>
        <taxon>Nephilidae</taxon>
        <taxon>Trichonephila</taxon>
    </lineage>
</organism>
<feature type="region of interest" description="Disordered" evidence="1">
    <location>
        <begin position="104"/>
        <end position="125"/>
    </location>
</feature>
<comment type="caution">
    <text evidence="2">The sequence shown here is derived from an EMBL/GenBank/DDBJ whole genome shotgun (WGS) entry which is preliminary data.</text>
</comment>
<dbReference type="EMBL" id="BMAU01021215">
    <property type="protein sequence ID" value="GFX99929.1"/>
    <property type="molecule type" value="Genomic_DNA"/>
</dbReference>
<protein>
    <submittedName>
        <fullName evidence="2">Uncharacterized protein</fullName>
    </submittedName>
</protein>
<sequence>MVTVKLRYEYITRSFLIDECRITEFFSGFIVNFIKHVCSTSPGMMLVDKELHAVQSILNVVAVRPESSIKAVAHHVSVSHQTVCSVKRKSLTPLLFSTRTSFESGRLSSPTASGRYSNVSCSWTS</sequence>
<reference evidence="2" key="1">
    <citation type="submission" date="2020-08" db="EMBL/GenBank/DDBJ databases">
        <title>Multicomponent nature underlies the extraordinary mechanical properties of spider dragline silk.</title>
        <authorList>
            <person name="Kono N."/>
            <person name="Nakamura H."/>
            <person name="Mori M."/>
            <person name="Yoshida Y."/>
            <person name="Ohtoshi R."/>
            <person name="Malay A.D."/>
            <person name="Moran D.A.P."/>
            <person name="Tomita M."/>
            <person name="Numata K."/>
            <person name="Arakawa K."/>
        </authorList>
    </citation>
    <scope>NUCLEOTIDE SEQUENCE</scope>
</reference>
<evidence type="ECO:0000256" key="1">
    <source>
        <dbReference type="SAM" id="MobiDB-lite"/>
    </source>
</evidence>
<dbReference type="Proteomes" id="UP000887159">
    <property type="component" value="Unassembled WGS sequence"/>
</dbReference>
<proteinExistence type="predicted"/>
<keyword evidence="3" id="KW-1185">Reference proteome</keyword>
<evidence type="ECO:0000313" key="2">
    <source>
        <dbReference type="EMBL" id="GFX99929.1"/>
    </source>
</evidence>
<accession>A0A8X6VBD0</accession>
<evidence type="ECO:0000313" key="3">
    <source>
        <dbReference type="Proteomes" id="UP000887159"/>
    </source>
</evidence>